<feature type="compositionally biased region" description="Basic and acidic residues" evidence="1">
    <location>
        <begin position="58"/>
        <end position="79"/>
    </location>
</feature>
<sequence>MISLMARPSKGQRVPIMAKPAVPLAEVIKANATAAGLSYGEYITALAAESLGMPEYAPRPRRDLRNELPIPQEERTTAA</sequence>
<protein>
    <recommendedName>
        <fullName evidence="4">Toxin-antitoxin system</fullName>
    </recommendedName>
</protein>
<keyword evidence="3" id="KW-1185">Reference proteome</keyword>
<gene>
    <name evidence="2" type="ORF">C1I63_19150</name>
</gene>
<evidence type="ECO:0000313" key="2">
    <source>
        <dbReference type="EMBL" id="PTL71339.1"/>
    </source>
</evidence>
<dbReference type="Proteomes" id="UP000241085">
    <property type="component" value="Unassembled WGS sequence"/>
</dbReference>
<name>A0A2T4UP97_9MICO</name>
<reference evidence="2 3" key="1">
    <citation type="submission" date="2018-03" db="EMBL/GenBank/DDBJ databases">
        <title>Bacteriophage NCPPB3778 and a type I-E CRISPR drive the evolution of the US Biological Select Agent, Rathayibacter toxicus.</title>
        <authorList>
            <person name="Davis E.W.II."/>
            <person name="Tabima J.F."/>
            <person name="Weisberg A.J."/>
            <person name="Dantas Lopes L."/>
            <person name="Wiseman M.S."/>
            <person name="Wiseman M.S."/>
            <person name="Pupko T."/>
            <person name="Belcher M.S."/>
            <person name="Sechler A.J."/>
            <person name="Tancos M.A."/>
            <person name="Schroeder B.K."/>
            <person name="Murray T.D."/>
            <person name="Luster D.G."/>
            <person name="Schneider W.L."/>
            <person name="Rogers E."/>
            <person name="Andreote F.D."/>
            <person name="Grunwald N.J."/>
            <person name="Putnam M.L."/>
            <person name="Chang J.H."/>
        </authorList>
    </citation>
    <scope>NUCLEOTIDE SEQUENCE [LARGE SCALE GENOMIC DNA]</scope>
    <source>
        <strain evidence="2 3">DSM 15933</strain>
    </source>
</reference>
<feature type="region of interest" description="Disordered" evidence="1">
    <location>
        <begin position="55"/>
        <end position="79"/>
    </location>
</feature>
<dbReference type="EMBL" id="PZPL01000002">
    <property type="protein sequence ID" value="PTL71339.1"/>
    <property type="molecule type" value="Genomic_DNA"/>
</dbReference>
<evidence type="ECO:0000256" key="1">
    <source>
        <dbReference type="SAM" id="MobiDB-lite"/>
    </source>
</evidence>
<organism evidence="2 3">
    <name type="scientific">Rathayibacter caricis DSM 15933</name>
    <dbReference type="NCBI Taxonomy" id="1328867"/>
    <lineage>
        <taxon>Bacteria</taxon>
        <taxon>Bacillati</taxon>
        <taxon>Actinomycetota</taxon>
        <taxon>Actinomycetes</taxon>
        <taxon>Micrococcales</taxon>
        <taxon>Microbacteriaceae</taxon>
        <taxon>Rathayibacter</taxon>
    </lineage>
</organism>
<comment type="caution">
    <text evidence="2">The sequence shown here is derived from an EMBL/GenBank/DDBJ whole genome shotgun (WGS) entry which is preliminary data.</text>
</comment>
<proteinExistence type="predicted"/>
<evidence type="ECO:0008006" key="4">
    <source>
        <dbReference type="Google" id="ProtNLM"/>
    </source>
</evidence>
<evidence type="ECO:0000313" key="3">
    <source>
        <dbReference type="Proteomes" id="UP000241085"/>
    </source>
</evidence>
<dbReference type="AlphaFoldDB" id="A0A2T4UP97"/>
<accession>A0A2T4UP97</accession>